<protein>
    <recommendedName>
        <fullName evidence="4">Integral membrane protein</fullName>
    </recommendedName>
</protein>
<evidence type="ECO:0000313" key="2">
    <source>
        <dbReference type="EMBL" id="WXB76304.1"/>
    </source>
</evidence>
<evidence type="ECO:0008006" key="4">
    <source>
        <dbReference type="Google" id="ProtNLM"/>
    </source>
</evidence>
<keyword evidence="1" id="KW-0812">Transmembrane</keyword>
<accession>A0ABZ2MGW0</accession>
<dbReference type="Proteomes" id="UP001382727">
    <property type="component" value="Chromosome"/>
</dbReference>
<keyword evidence="3" id="KW-1185">Reference proteome</keyword>
<evidence type="ECO:0000313" key="3">
    <source>
        <dbReference type="Proteomes" id="UP001382727"/>
    </source>
</evidence>
<feature type="transmembrane region" description="Helical" evidence="1">
    <location>
        <begin position="62"/>
        <end position="83"/>
    </location>
</feature>
<feature type="transmembrane region" description="Helical" evidence="1">
    <location>
        <begin position="138"/>
        <end position="155"/>
    </location>
</feature>
<sequence>MDTLTPPREQATTSSFLDELRTWQARRWWTAAGVAVLTMIVTAVPTAMIPTPLFSREIPTTVWAWPVLVVTSVLAGLVTATYVARRDPDDGGERGSRLGMAGAFATFFAVGCPVCNKLVLIALGYAGALQYFAPVQPFLAATAIGVLLWALVVRVRRERGCRIRGSRAGAGMMG</sequence>
<gene>
    <name evidence="2" type="ORF">V1351_15385</name>
</gene>
<name>A0ABZ2MGW0_9MICO</name>
<evidence type="ECO:0000256" key="1">
    <source>
        <dbReference type="SAM" id="Phobius"/>
    </source>
</evidence>
<dbReference type="RefSeq" id="WP_338749149.1">
    <property type="nucleotide sequence ID" value="NZ_CP144913.1"/>
</dbReference>
<reference evidence="2 3" key="1">
    <citation type="submission" date="2024-02" db="EMBL/GenBank/DDBJ databases">
        <title>Janibacter sp. nov., isolated from gut of marine sandworm.</title>
        <authorList>
            <person name="Kim B."/>
            <person name="Jun M.O."/>
            <person name="Shin N.-R."/>
        </authorList>
    </citation>
    <scope>NUCLEOTIDE SEQUENCE [LARGE SCALE GENOMIC DNA]</scope>
    <source>
        <strain evidence="2 3">A1S7</strain>
    </source>
</reference>
<proteinExistence type="predicted"/>
<dbReference type="EMBL" id="CP144913">
    <property type="protein sequence ID" value="WXB76304.1"/>
    <property type="molecule type" value="Genomic_DNA"/>
</dbReference>
<organism evidence="2 3">
    <name type="scientific">Janibacter alittae</name>
    <dbReference type="NCBI Taxonomy" id="3115209"/>
    <lineage>
        <taxon>Bacteria</taxon>
        <taxon>Bacillati</taxon>
        <taxon>Actinomycetota</taxon>
        <taxon>Actinomycetes</taxon>
        <taxon>Micrococcales</taxon>
        <taxon>Intrasporangiaceae</taxon>
        <taxon>Janibacter</taxon>
    </lineage>
</organism>
<keyword evidence="1" id="KW-0472">Membrane</keyword>
<feature type="transmembrane region" description="Helical" evidence="1">
    <location>
        <begin position="104"/>
        <end position="126"/>
    </location>
</feature>
<feature type="transmembrane region" description="Helical" evidence="1">
    <location>
        <begin position="28"/>
        <end position="50"/>
    </location>
</feature>
<keyword evidence="1" id="KW-1133">Transmembrane helix</keyword>